<evidence type="ECO:0000313" key="3">
    <source>
        <dbReference type="EMBL" id="CED84398.1"/>
    </source>
</evidence>
<dbReference type="SUPFAM" id="SSF52317">
    <property type="entry name" value="Class I glutamine amidotransferase-like"/>
    <property type="match status" value="1"/>
</dbReference>
<dbReference type="GO" id="GO:0005737">
    <property type="term" value="C:cytoplasm"/>
    <property type="evidence" value="ECO:0007669"/>
    <property type="project" value="TreeGrafter"/>
</dbReference>
<evidence type="ECO:0000259" key="1">
    <source>
        <dbReference type="Pfam" id="PF03099"/>
    </source>
</evidence>
<dbReference type="PANTHER" id="PTHR12835">
    <property type="entry name" value="BIOTIN PROTEIN LIGASE"/>
    <property type="match status" value="1"/>
</dbReference>
<keyword evidence="3" id="KW-0436">Ligase</keyword>
<sequence length="750" mass="82547">MRGSIPTDRPTVLVYSGPGASPICISQTVRTLRAILSPTYTVDCILPSVLLSTRWYTNCALLIMPGGRDLPYQASLGTEGNDIIKRFVSSGGAYLGLCAGGYYGAAECKFMVGDPDEEIVGPRELAFWPTACWGPVFDGFDYYSERGSKVVAIEMDDVNSVLLEDGDYSGASVARMYYNGGGAFELAPEQAENAKIIARFSDHPDAPPAIVFNKVDDGKVVLIGFHPEFSLLNEPLAGLLERLPVSEAPSPEDVYQAEGERIRLMRNMMGLLGLKTSTQTKRNVFRHKLAGSSNMSSRSNSPSHQGFPRVLVSNPDRSIDIAAEIEQRFSSSLPRRSAPLPSIATETKDSCSPTILVDAVDTFRLHTLSPTNTAEAIQPILSSASDDQSGGENLAKDIWIVSVDADEKQDSSWNWLGYWNELDRLAEWKENREIDGISRMGDIVMGENELMVGDDWTWLEKNPRFLHSLPTPLVHLSIPALNPTTSMKFPLRAPTPTLRFSLVLKLPSSLARRVVFVQYLMALALCEVLDPLSSRKEAESILLGIRWPGDVVSARKTDTVYQRQRVDKVGGVEVTSSYRSGEFKVKINCQLDLVPSIPFLSLEPHLILPRILSHFSTLWKTFLLPSPIHGGFISFLDRYHTRWTDRSALATLRSADLLTSYSLQSNHGWGAASRGKEVKVQAVGISLNGGTLRLRKISVSKGAVPADQLADLELNGTDGWRREGGGEVMDLQPGGDTYTLVFDEEPRHNL</sequence>
<dbReference type="GO" id="GO:0004077">
    <property type="term" value="F:biotin--[biotin carboxyl-carrier protein] ligase activity"/>
    <property type="evidence" value="ECO:0007669"/>
    <property type="project" value="TreeGrafter"/>
</dbReference>
<dbReference type="Pfam" id="PF09825">
    <property type="entry name" value="BPL_N"/>
    <property type="match status" value="1"/>
</dbReference>
<feature type="domain" description="BPL/LPL catalytic" evidence="1">
    <location>
        <begin position="497"/>
        <end position="592"/>
    </location>
</feature>
<dbReference type="InterPro" id="IPR029062">
    <property type="entry name" value="Class_I_gatase-like"/>
</dbReference>
<dbReference type="AlphaFoldDB" id="A0A0F7SWD9"/>
<reference evidence="3" key="1">
    <citation type="submission" date="2014-08" db="EMBL/GenBank/DDBJ databases">
        <authorList>
            <person name="Sharma Rahul"/>
            <person name="Thines Marco"/>
        </authorList>
    </citation>
    <scope>NUCLEOTIDE SEQUENCE</scope>
</reference>
<feature type="domain" description="Biotin-protein ligase N-terminal" evidence="2">
    <location>
        <begin position="12"/>
        <end position="283"/>
    </location>
</feature>
<dbReference type="Gene3D" id="3.40.50.880">
    <property type="match status" value="1"/>
</dbReference>
<name>A0A0F7SWD9_PHARH</name>
<dbReference type="InterPro" id="IPR019197">
    <property type="entry name" value="Biotin-prot_ligase_N"/>
</dbReference>
<protein>
    <submittedName>
        <fullName evidence="3">Biotin holocarboxylase synthetase/biotin-protein ligase</fullName>
    </submittedName>
</protein>
<dbReference type="PANTHER" id="PTHR12835:SF5">
    <property type="entry name" value="BIOTIN--PROTEIN LIGASE"/>
    <property type="match status" value="1"/>
</dbReference>
<dbReference type="EMBL" id="LN483166">
    <property type="protein sequence ID" value="CED84398.1"/>
    <property type="molecule type" value="Genomic_DNA"/>
</dbReference>
<proteinExistence type="predicted"/>
<organism evidence="3">
    <name type="scientific">Phaffia rhodozyma</name>
    <name type="common">Yeast</name>
    <name type="synonym">Xanthophyllomyces dendrorhous</name>
    <dbReference type="NCBI Taxonomy" id="264483"/>
    <lineage>
        <taxon>Eukaryota</taxon>
        <taxon>Fungi</taxon>
        <taxon>Dikarya</taxon>
        <taxon>Basidiomycota</taxon>
        <taxon>Agaricomycotina</taxon>
        <taxon>Tremellomycetes</taxon>
        <taxon>Cystofilobasidiales</taxon>
        <taxon>Mrakiaceae</taxon>
        <taxon>Phaffia</taxon>
    </lineage>
</organism>
<evidence type="ECO:0000259" key="2">
    <source>
        <dbReference type="Pfam" id="PF09825"/>
    </source>
</evidence>
<dbReference type="InterPro" id="IPR045864">
    <property type="entry name" value="aa-tRNA-synth_II/BPL/LPL"/>
</dbReference>
<accession>A0A0F7SWD9</accession>
<dbReference type="Gene3D" id="3.30.930.10">
    <property type="entry name" value="Bira Bifunctional Protein, Domain 2"/>
    <property type="match status" value="1"/>
</dbReference>
<dbReference type="CDD" id="cd03144">
    <property type="entry name" value="GATase1_ScBLP_like"/>
    <property type="match status" value="1"/>
</dbReference>
<dbReference type="Pfam" id="PF03099">
    <property type="entry name" value="BPL_LplA_LipB"/>
    <property type="match status" value="1"/>
</dbReference>
<dbReference type="InterPro" id="IPR004143">
    <property type="entry name" value="BPL_LPL_catalytic"/>
</dbReference>